<evidence type="ECO:0000259" key="16">
    <source>
        <dbReference type="PROSITE" id="PS51462"/>
    </source>
</evidence>
<evidence type="ECO:0000256" key="3">
    <source>
        <dbReference type="ARBA" id="ARBA00012453"/>
    </source>
</evidence>
<comment type="similarity">
    <text evidence="2">Belongs to the Nudix hydrolase family. NudF subfamily.</text>
</comment>
<evidence type="ECO:0000256" key="15">
    <source>
        <dbReference type="RuleBase" id="RU003476"/>
    </source>
</evidence>
<evidence type="ECO:0000256" key="11">
    <source>
        <dbReference type="ARBA" id="ARBA00033056"/>
    </source>
</evidence>
<feature type="binding site" evidence="13">
    <location>
        <position position="276"/>
    </location>
    <ligand>
        <name>Mg(2+)</name>
        <dbReference type="ChEBI" id="CHEBI:18420"/>
        <label>1</label>
    </ligand>
</feature>
<evidence type="ECO:0000256" key="2">
    <source>
        <dbReference type="ARBA" id="ARBA00007482"/>
    </source>
</evidence>
<comment type="function">
    <text evidence="8">Acts on ADP-mannose and ADP-glucose as well as ADP-ribose. Prevents glycogen biosynthesis. The reaction catalyzed by this enzyme is a limiting step of the gluconeogenic process.</text>
</comment>
<feature type="binding site" evidence="13">
    <location>
        <position position="280"/>
    </location>
    <ligand>
        <name>Mg(2+)</name>
        <dbReference type="ChEBI" id="CHEBI:18420"/>
        <label>1</label>
    </ligand>
</feature>
<keyword evidence="6 15" id="KW-0378">Hydrolase</keyword>
<dbReference type="PROSITE" id="PS51462">
    <property type="entry name" value="NUDIX"/>
    <property type="match status" value="1"/>
</dbReference>
<name>A0A1G5QAC8_9RHOB</name>
<evidence type="ECO:0000256" key="1">
    <source>
        <dbReference type="ARBA" id="ARBA00001946"/>
    </source>
</evidence>
<evidence type="ECO:0000256" key="10">
    <source>
        <dbReference type="ARBA" id="ARBA00030308"/>
    </source>
</evidence>
<dbReference type="RefSeq" id="WP_090217448.1">
    <property type="nucleotide sequence ID" value="NZ_FMWG01000003.1"/>
</dbReference>
<dbReference type="PROSITE" id="PS00893">
    <property type="entry name" value="NUDIX_BOX"/>
    <property type="match status" value="1"/>
</dbReference>
<dbReference type="GO" id="GO:0005829">
    <property type="term" value="C:cytosol"/>
    <property type="evidence" value="ECO:0007669"/>
    <property type="project" value="TreeGrafter"/>
</dbReference>
<evidence type="ECO:0000256" key="13">
    <source>
        <dbReference type="PIRSR" id="PIRSR604385-2"/>
    </source>
</evidence>
<keyword evidence="18" id="KW-1185">Reference proteome</keyword>
<evidence type="ECO:0000313" key="18">
    <source>
        <dbReference type="Proteomes" id="UP000198767"/>
    </source>
</evidence>
<feature type="binding site" evidence="13">
    <location>
        <position position="328"/>
    </location>
    <ligand>
        <name>Mg(2+)</name>
        <dbReference type="ChEBI" id="CHEBI:18420"/>
        <label>1</label>
    </ligand>
</feature>
<evidence type="ECO:0000313" key="17">
    <source>
        <dbReference type="EMBL" id="SCZ58526.1"/>
    </source>
</evidence>
<dbReference type="GO" id="GO:0046872">
    <property type="term" value="F:metal ion binding"/>
    <property type="evidence" value="ECO:0007669"/>
    <property type="project" value="UniProtKB-KW"/>
</dbReference>
<keyword evidence="5 13" id="KW-0479">Metal-binding</keyword>
<evidence type="ECO:0000256" key="5">
    <source>
        <dbReference type="ARBA" id="ARBA00022723"/>
    </source>
</evidence>
<dbReference type="GO" id="GO:0006753">
    <property type="term" value="P:nucleoside phosphate metabolic process"/>
    <property type="evidence" value="ECO:0007669"/>
    <property type="project" value="TreeGrafter"/>
</dbReference>
<keyword evidence="7 13" id="KW-0460">Magnesium</keyword>
<dbReference type="Gene3D" id="3.10.490.10">
    <property type="entry name" value="Gamma-glutamyl cyclotransferase-like"/>
    <property type="match status" value="1"/>
</dbReference>
<protein>
    <recommendedName>
        <fullName evidence="4">ADP-ribose pyrophosphatase</fullName>
        <ecNumber evidence="3">3.6.1.13</ecNumber>
    </recommendedName>
    <alternativeName>
        <fullName evidence="9">ADP-ribose diphosphatase</fullName>
    </alternativeName>
    <alternativeName>
        <fullName evidence="11">ADP-ribose phosphohydrolase</fullName>
    </alternativeName>
    <alternativeName>
        <fullName evidence="10">Adenosine diphosphoribose pyrophosphatase</fullName>
    </alternativeName>
</protein>
<evidence type="ECO:0000256" key="12">
    <source>
        <dbReference type="ARBA" id="ARBA00049546"/>
    </source>
</evidence>
<dbReference type="Gene3D" id="3.90.79.10">
    <property type="entry name" value="Nucleoside Triphosphate Pyrophosphohydrolase"/>
    <property type="match status" value="1"/>
</dbReference>
<dbReference type="InterPro" id="IPR000086">
    <property type="entry name" value="NUDIX_hydrolase_dom"/>
</dbReference>
<dbReference type="InterPro" id="IPR015797">
    <property type="entry name" value="NUDIX_hydrolase-like_dom_sf"/>
</dbReference>
<dbReference type="InterPro" id="IPR020476">
    <property type="entry name" value="Nudix_hydrolase"/>
</dbReference>
<dbReference type="SUPFAM" id="SSF55811">
    <property type="entry name" value="Nudix"/>
    <property type="match status" value="1"/>
</dbReference>
<dbReference type="STRING" id="1156985.SAMN04488118_103321"/>
<dbReference type="GO" id="GO:0019144">
    <property type="term" value="F:ADP-sugar diphosphatase activity"/>
    <property type="evidence" value="ECO:0007669"/>
    <property type="project" value="TreeGrafter"/>
</dbReference>
<evidence type="ECO:0000256" key="7">
    <source>
        <dbReference type="ARBA" id="ARBA00022842"/>
    </source>
</evidence>
<proteinExistence type="inferred from homology"/>
<feature type="short sequence motif" description="Nudix box" evidence="14">
    <location>
        <begin position="261"/>
        <end position="283"/>
    </location>
</feature>
<accession>A0A1G5QAC8</accession>
<dbReference type="PANTHER" id="PTHR11839">
    <property type="entry name" value="UDP/ADP-SUGAR PYROPHOSPHATASE"/>
    <property type="match status" value="1"/>
</dbReference>
<dbReference type="CDD" id="cd24155">
    <property type="entry name" value="NUDIX_ADPRase"/>
    <property type="match status" value="1"/>
</dbReference>
<dbReference type="GO" id="GO:0019693">
    <property type="term" value="P:ribose phosphate metabolic process"/>
    <property type="evidence" value="ECO:0007669"/>
    <property type="project" value="TreeGrafter"/>
</dbReference>
<dbReference type="Pfam" id="PF00293">
    <property type="entry name" value="NUDIX"/>
    <property type="match status" value="1"/>
</dbReference>
<dbReference type="NCBIfam" id="TIGR00052">
    <property type="entry name" value="nudix-type nucleoside diphosphatase, YffH/AdpP family"/>
    <property type="match status" value="1"/>
</dbReference>
<feature type="binding site" evidence="13">
    <location>
        <position position="260"/>
    </location>
    <ligand>
        <name>Mg(2+)</name>
        <dbReference type="ChEBI" id="CHEBI:18420"/>
        <label>1</label>
    </ligand>
</feature>
<dbReference type="AlphaFoldDB" id="A0A1G5QAC8"/>
<dbReference type="InterPro" id="IPR004385">
    <property type="entry name" value="NDP_pyrophosphatase"/>
</dbReference>
<sequence length="373" mass="41168">MSKIFICGPLCERPLLEQVLGRAVIGVEMTSAVLPDYQLRCADGANAPILGFSRGEQTSGVLFNATDSDQACLSYYLEATGHLWSTATVVCSAGASHTVEIYTRADTVSLQKEPWQASTWRETWFSLTLRAAEEIMAYHGQKPASEVAGGLIAIHLRAAAWVDQKSRPEDPAHPLSEHVRVHARKRPYMNFFALEEIDFQHRRYDGTWSETMNRASFLVGQAAAILPYDPIRDEVLLVEQFRAATYIAGETNPWMWEPVAGLIDPGETPEQAARREALEEAGIVIEHLDSAGRTYSSSGASGELVYLFVGTGSLENVAGGGGLASEGEDIRRQILSFDALMEGVDKQRYQDMPLVATALWLARHRDRIRANLQ</sequence>
<comment type="cofactor">
    <cofactor evidence="1 13">
        <name>Mg(2+)</name>
        <dbReference type="ChEBI" id="CHEBI:18420"/>
    </cofactor>
</comment>
<evidence type="ECO:0000256" key="6">
    <source>
        <dbReference type="ARBA" id="ARBA00022801"/>
    </source>
</evidence>
<evidence type="ECO:0000256" key="14">
    <source>
        <dbReference type="PIRSR" id="PIRSR604385-3"/>
    </source>
</evidence>
<dbReference type="Proteomes" id="UP000198767">
    <property type="component" value="Unassembled WGS sequence"/>
</dbReference>
<dbReference type="OrthoDB" id="5292471at2"/>
<comment type="catalytic activity">
    <reaction evidence="12">
        <text>ADP-D-ribose + H2O = D-ribose 5-phosphate + AMP + 2 H(+)</text>
        <dbReference type="Rhea" id="RHEA:10412"/>
        <dbReference type="ChEBI" id="CHEBI:15377"/>
        <dbReference type="ChEBI" id="CHEBI:15378"/>
        <dbReference type="ChEBI" id="CHEBI:57967"/>
        <dbReference type="ChEBI" id="CHEBI:78346"/>
        <dbReference type="ChEBI" id="CHEBI:456215"/>
        <dbReference type="EC" id="3.6.1.13"/>
    </reaction>
</comment>
<dbReference type="PRINTS" id="PR00502">
    <property type="entry name" value="NUDIXFAMILY"/>
</dbReference>
<feature type="domain" description="Nudix hydrolase" evidence="16">
    <location>
        <begin position="218"/>
        <end position="357"/>
    </location>
</feature>
<dbReference type="EMBL" id="FMWG01000003">
    <property type="protein sequence ID" value="SCZ58526.1"/>
    <property type="molecule type" value="Genomic_DNA"/>
</dbReference>
<dbReference type="InterPro" id="IPR020084">
    <property type="entry name" value="NUDIX_hydrolase_CS"/>
</dbReference>
<dbReference type="EC" id="3.6.1.13" evidence="3"/>
<evidence type="ECO:0000256" key="4">
    <source>
        <dbReference type="ARBA" id="ARBA00013297"/>
    </source>
</evidence>
<gene>
    <name evidence="17" type="ORF">SAMN04488118_103321</name>
</gene>
<organism evidence="17 18">
    <name type="scientific">Epibacterium ulvae</name>
    <dbReference type="NCBI Taxonomy" id="1156985"/>
    <lineage>
        <taxon>Bacteria</taxon>
        <taxon>Pseudomonadati</taxon>
        <taxon>Pseudomonadota</taxon>
        <taxon>Alphaproteobacteria</taxon>
        <taxon>Rhodobacterales</taxon>
        <taxon>Roseobacteraceae</taxon>
        <taxon>Epibacterium</taxon>
    </lineage>
</organism>
<evidence type="ECO:0000256" key="9">
    <source>
        <dbReference type="ARBA" id="ARBA00030162"/>
    </source>
</evidence>
<reference evidence="17 18" key="1">
    <citation type="submission" date="2016-10" db="EMBL/GenBank/DDBJ databases">
        <authorList>
            <person name="de Groot N.N."/>
        </authorList>
    </citation>
    <scope>NUCLEOTIDE SEQUENCE [LARGE SCALE GENOMIC DNA]</scope>
    <source>
        <strain evidence="17 18">U95</strain>
    </source>
</reference>
<dbReference type="GO" id="GO:0047631">
    <property type="term" value="F:ADP-ribose diphosphatase activity"/>
    <property type="evidence" value="ECO:0007669"/>
    <property type="project" value="UniProtKB-EC"/>
</dbReference>
<dbReference type="PANTHER" id="PTHR11839:SF5">
    <property type="entry name" value="ADP-RIBOSE PYROPHOSPHATASE"/>
    <property type="match status" value="1"/>
</dbReference>
<evidence type="ECO:0000256" key="8">
    <source>
        <dbReference type="ARBA" id="ARBA00025164"/>
    </source>
</evidence>